<keyword evidence="3" id="KW-1185">Reference proteome</keyword>
<feature type="transmembrane region" description="Helical" evidence="1">
    <location>
        <begin position="71"/>
        <end position="87"/>
    </location>
</feature>
<evidence type="ECO:0000256" key="1">
    <source>
        <dbReference type="SAM" id="Phobius"/>
    </source>
</evidence>
<dbReference type="EMBL" id="CP046172">
    <property type="protein sequence ID" value="QIS12689.1"/>
    <property type="molecule type" value="Genomic_DNA"/>
</dbReference>
<sequence>MASGAGQSAPRGVPARPIHERQLDDDMVRLQRAAAVSHRRGQIVEAVRVDAAVLLAIAGIAVTLVGQGRSAMPIIGAGWFVLSTFLLKRQASAATRQSALLREMFDTTLFHIPWRATVAGDPVGQPDISRLARGLARGSATDRQITNGWYDSTAGVHHPYDILITQEQNLGWDARLRRRYVAFVLSAAVGWSVIGLVAGMLIGHATIADILLGFFVPSLAAYQIAVDIVAGQQRAVAERERLNRIVTEELRRARPGPVSDTEWRRVRGLARDVQDGILRTRMDANHLPEWFYRRYQQHDERDFADTAQAHRHRLAAK</sequence>
<proteinExistence type="predicted"/>
<feature type="transmembrane region" description="Helical" evidence="1">
    <location>
        <begin position="210"/>
        <end position="231"/>
    </location>
</feature>
<keyword evidence="1" id="KW-0812">Transmembrane</keyword>
<dbReference type="KEGG" id="nah:F5544_24160"/>
<name>A0A6G9YHG3_9NOCA</name>
<feature type="transmembrane region" description="Helical" evidence="1">
    <location>
        <begin position="47"/>
        <end position="65"/>
    </location>
</feature>
<evidence type="ECO:0000313" key="2">
    <source>
        <dbReference type="EMBL" id="QIS12689.1"/>
    </source>
</evidence>
<evidence type="ECO:0000313" key="3">
    <source>
        <dbReference type="Proteomes" id="UP000503540"/>
    </source>
</evidence>
<dbReference type="RefSeq" id="WP_167475339.1">
    <property type="nucleotide sequence ID" value="NZ_CP046172.1"/>
</dbReference>
<protein>
    <submittedName>
        <fullName evidence="2">Transposase</fullName>
    </submittedName>
</protein>
<feature type="transmembrane region" description="Helical" evidence="1">
    <location>
        <begin position="180"/>
        <end position="204"/>
    </location>
</feature>
<dbReference type="InterPro" id="IPR049920">
    <property type="entry name" value="IK1_05631-like"/>
</dbReference>
<keyword evidence="1" id="KW-1133">Transmembrane helix</keyword>
<organism evidence="2 3">
    <name type="scientific">Nocardia arthritidis</name>
    <dbReference type="NCBI Taxonomy" id="228602"/>
    <lineage>
        <taxon>Bacteria</taxon>
        <taxon>Bacillati</taxon>
        <taxon>Actinomycetota</taxon>
        <taxon>Actinomycetes</taxon>
        <taxon>Mycobacteriales</taxon>
        <taxon>Nocardiaceae</taxon>
        <taxon>Nocardia</taxon>
    </lineage>
</organism>
<keyword evidence="1" id="KW-0472">Membrane</keyword>
<dbReference type="Pfam" id="PF18159">
    <property type="entry name" value="S_4TM"/>
    <property type="match status" value="1"/>
</dbReference>
<dbReference type="Proteomes" id="UP000503540">
    <property type="component" value="Chromosome"/>
</dbReference>
<accession>A0A6G9YHG3</accession>
<gene>
    <name evidence="2" type="ORF">F5544_24160</name>
</gene>
<dbReference type="AlphaFoldDB" id="A0A6G9YHG3"/>
<reference evidence="2 3" key="1">
    <citation type="journal article" date="2019" name="ACS Chem. Biol.">
        <title>Identification and Mobilization of a Cryptic Antibiotic Biosynthesis Gene Locus from a Human-Pathogenic Nocardia Isolate.</title>
        <authorList>
            <person name="Herisse M."/>
            <person name="Ishida K."/>
            <person name="Porter J.L."/>
            <person name="Howden B."/>
            <person name="Hertweck C."/>
            <person name="Stinear T.P."/>
            <person name="Pidot S.J."/>
        </authorList>
    </citation>
    <scope>NUCLEOTIDE SEQUENCE [LARGE SCALE GENOMIC DNA]</scope>
    <source>
        <strain evidence="2 3">AUSMDU00012717</strain>
    </source>
</reference>